<evidence type="ECO:0000313" key="4">
    <source>
        <dbReference type="EMBL" id="OOQ87195.1"/>
    </source>
</evidence>
<reference evidence="5" key="1">
    <citation type="submission" date="2015-09" db="EMBL/GenBank/DDBJ databases">
        <authorList>
            <person name="Fill T.P."/>
            <person name="Baretta J.F."/>
            <person name="de Almeida L.G."/>
            <person name="Rocha M."/>
            <person name="de Souza D.H."/>
            <person name="Malavazi I."/>
            <person name="Cerdeira L.T."/>
            <person name="Hong H."/>
            <person name="Samborskyy M."/>
            <person name="de Vasconcelos A.T."/>
            <person name="Leadlay P."/>
            <person name="Rodrigues-Filho E."/>
        </authorList>
    </citation>
    <scope>NUCLEOTIDE SEQUENCE [LARGE SCALE GENOMIC DNA]</scope>
    <source>
        <strain evidence="5">LaBioMMi 136</strain>
    </source>
</reference>
<feature type="region of interest" description="Disordered" evidence="2">
    <location>
        <begin position="251"/>
        <end position="376"/>
    </location>
</feature>
<feature type="compositionally biased region" description="Low complexity" evidence="2">
    <location>
        <begin position="357"/>
        <end position="374"/>
    </location>
</feature>
<dbReference type="AlphaFoldDB" id="A0A1S9RNY5"/>
<protein>
    <recommendedName>
        <fullName evidence="3">C3H1-type domain-containing protein</fullName>
    </recommendedName>
</protein>
<feature type="compositionally biased region" description="Low complexity" evidence="2">
    <location>
        <begin position="251"/>
        <end position="266"/>
    </location>
</feature>
<gene>
    <name evidence="4" type="ORF">PEBR_17998</name>
</gene>
<keyword evidence="1" id="KW-0862">Zinc</keyword>
<feature type="zinc finger region" description="C3H1-type" evidence="1">
    <location>
        <begin position="156"/>
        <end position="185"/>
    </location>
</feature>
<feature type="compositionally biased region" description="Polar residues" evidence="2">
    <location>
        <begin position="331"/>
        <end position="343"/>
    </location>
</feature>
<evidence type="ECO:0000259" key="3">
    <source>
        <dbReference type="PROSITE" id="PS50103"/>
    </source>
</evidence>
<accession>A0A1S9RNY5</accession>
<dbReference type="PROSITE" id="PS50103">
    <property type="entry name" value="ZF_C3H1"/>
    <property type="match status" value="1"/>
</dbReference>
<feature type="domain" description="C3H1-type" evidence="3">
    <location>
        <begin position="156"/>
        <end position="185"/>
    </location>
</feature>
<sequence length="537" mass="56672">MSSQMRPSFFCSRPNGSLTPLIALDDFPVGVKVRGVSRTLTPGDTQGMISCGSAEPRSEPWDLEGSVPGSRGTIASKEDLAALQSVLFKIMADDNVSTELRMAIKGILYRGLDASYVGGSIPTKAVTGRQSTSPGYHGFGGYSGHNHASGGKHGFGAKKEFCSYWIRHGECDYQQQGCMYKHEMPTDIFMLEKLGLRDIPRWYREKYDVPSLLQAGQGNQQRGQQQQAAIDQPQQRAIQYRLAANNVTNAGRSANAGPAANAGSSAHTGPSANVGASAHAGPSPNAVPSRNAGASRSAGPSGNINAADKKTNANANGNHHGHAQPRGSIKGRNNPNAGKNGHNSGVAAPVVNNTNGTPASASPNMSNSSTWSVSPRGGQLPMATPIDRPLTQGNQTLDRDGMAAQQSLVARLRALSTEDTYGGPVPAAVPAADPLKNLYRTKSRFNFGADGDLKAKAAKAETGKEATPSASTSMIGQLVATSEPINPNEPLFYWGPIGGPVQRPVMYAANAYTVTHPNDQVVNGHNAQFTYPYMDRH</sequence>
<keyword evidence="1" id="KW-0863">Zinc-finger</keyword>
<evidence type="ECO:0000313" key="5">
    <source>
        <dbReference type="Proteomes" id="UP000190744"/>
    </source>
</evidence>
<comment type="caution">
    <text evidence="4">The sequence shown here is derived from an EMBL/GenBank/DDBJ whole genome shotgun (WGS) entry which is preliminary data.</text>
</comment>
<keyword evidence="1" id="KW-0479">Metal-binding</keyword>
<name>A0A1S9RNY5_PENBI</name>
<organism evidence="4 5">
    <name type="scientific">Penicillium brasilianum</name>
    <dbReference type="NCBI Taxonomy" id="104259"/>
    <lineage>
        <taxon>Eukaryota</taxon>
        <taxon>Fungi</taxon>
        <taxon>Dikarya</taxon>
        <taxon>Ascomycota</taxon>
        <taxon>Pezizomycotina</taxon>
        <taxon>Eurotiomycetes</taxon>
        <taxon>Eurotiomycetidae</taxon>
        <taxon>Eurotiales</taxon>
        <taxon>Aspergillaceae</taxon>
        <taxon>Penicillium</taxon>
    </lineage>
</organism>
<dbReference type="InterPro" id="IPR000571">
    <property type="entry name" value="Znf_CCCH"/>
</dbReference>
<evidence type="ECO:0000256" key="2">
    <source>
        <dbReference type="SAM" id="MobiDB-lite"/>
    </source>
</evidence>
<evidence type="ECO:0000256" key="1">
    <source>
        <dbReference type="PROSITE-ProRule" id="PRU00723"/>
    </source>
</evidence>
<feature type="region of interest" description="Disordered" evidence="2">
    <location>
        <begin position="44"/>
        <end position="68"/>
    </location>
</feature>
<dbReference type="GO" id="GO:0008270">
    <property type="term" value="F:zinc ion binding"/>
    <property type="evidence" value="ECO:0007669"/>
    <property type="project" value="UniProtKB-KW"/>
</dbReference>
<feature type="compositionally biased region" description="Polar residues" evidence="2">
    <location>
        <begin position="286"/>
        <end position="302"/>
    </location>
</feature>
<dbReference type="Proteomes" id="UP000190744">
    <property type="component" value="Unassembled WGS sequence"/>
</dbReference>
<dbReference type="EMBL" id="LJBN01000127">
    <property type="protein sequence ID" value="OOQ87195.1"/>
    <property type="molecule type" value="Genomic_DNA"/>
</dbReference>
<proteinExistence type="predicted"/>